<sequence length="235" mass="27200">MRIAVEEVHKLNREADETPGILRISLDAKARIKVGPFSRGGYSRQHKDGIDHDFDPDVVLGLFGFLLPEHDDTHFYFTKSKITADFIVDAIESLWSELKQTRKIHTLVLNMDNGPENNSHRTQFIKRIVDFAYSNSLHVRLGYYPPYHSKYNPIERVWGRLENHWNGELLDSEEKVLGLASTMTWKGNTPTIEMVEGNYNTGAKLTKTEMQKYEQRISRHPKLGKYFVDINPLRA</sequence>
<accession>A0AC61KY05</accession>
<reference evidence="1" key="1">
    <citation type="submission" date="2018-01" db="EMBL/GenBank/DDBJ databases">
        <authorList>
            <person name="Krukenberg V."/>
        </authorList>
    </citation>
    <scope>NUCLEOTIDE SEQUENCE</scope>
    <source>
        <strain evidence="1">E20ANME2</strain>
    </source>
</reference>
<evidence type="ECO:0000313" key="2">
    <source>
        <dbReference type="Proteomes" id="UP000248329"/>
    </source>
</evidence>
<name>A0AC61KY05_9EURY</name>
<dbReference type="EMBL" id="PQXF01000109">
    <property type="protein sequence ID" value="PXF56327.1"/>
    <property type="molecule type" value="Genomic_DNA"/>
</dbReference>
<proteinExistence type="predicted"/>
<protein>
    <submittedName>
        <fullName evidence="1">Uncharacterized protein</fullName>
    </submittedName>
</protein>
<comment type="caution">
    <text evidence="1">The sequence shown here is derived from an EMBL/GenBank/DDBJ whole genome shotgun (WGS) entry which is preliminary data.</text>
</comment>
<dbReference type="Proteomes" id="UP000248329">
    <property type="component" value="Unassembled WGS sequence"/>
</dbReference>
<gene>
    <name evidence="1" type="ORF">C4B59_17080</name>
</gene>
<evidence type="ECO:0000313" key="1">
    <source>
        <dbReference type="EMBL" id="PXF56327.1"/>
    </source>
</evidence>
<organism evidence="1 2">
    <name type="scientific">Candidatus Methanogaster sp</name>
    <dbReference type="NCBI Taxonomy" id="3386292"/>
    <lineage>
        <taxon>Archaea</taxon>
        <taxon>Methanobacteriati</taxon>
        <taxon>Methanobacteriota</taxon>
        <taxon>Stenosarchaea group</taxon>
        <taxon>Methanomicrobia</taxon>
        <taxon>Methanosarcinales</taxon>
        <taxon>ANME-2 cluster</taxon>
        <taxon>Candidatus Methanogasteraceae</taxon>
        <taxon>Candidatus Methanogaster</taxon>
    </lineage>
</organism>